<feature type="region of interest" description="Disordered" evidence="1">
    <location>
        <begin position="1"/>
        <end position="27"/>
    </location>
</feature>
<keyword evidence="4" id="KW-1185">Reference proteome</keyword>
<dbReference type="Proteomes" id="UP000318081">
    <property type="component" value="Chromosome"/>
</dbReference>
<sequence length="76" mass="8715">MKTPPADPTEKPEDEVTESFDSMADGSDPGIFQEFIWFVKYNKKWWLTPILVVFLLLVVLAFLTNSPAAPFIYTLF</sequence>
<name>A0ABX5Y0Y7_9BACT</name>
<dbReference type="Pfam" id="PF19451">
    <property type="entry name" value="DUF5989"/>
    <property type="match status" value="1"/>
</dbReference>
<accession>A0ABX5Y0Y7</accession>
<keyword evidence="2" id="KW-0472">Membrane</keyword>
<proteinExistence type="predicted"/>
<keyword evidence="2" id="KW-1133">Transmembrane helix</keyword>
<dbReference type="RefSeq" id="WP_145217838.1">
    <property type="nucleotide sequence ID" value="NZ_CP036432.1"/>
</dbReference>
<dbReference type="EMBL" id="CP036432">
    <property type="protein sequence ID" value="QDV86581.1"/>
    <property type="molecule type" value="Genomic_DNA"/>
</dbReference>
<feature type="transmembrane region" description="Helical" evidence="2">
    <location>
        <begin position="45"/>
        <end position="63"/>
    </location>
</feature>
<protein>
    <submittedName>
        <fullName evidence="3">Uncharacterized protein</fullName>
    </submittedName>
</protein>
<dbReference type="InterPro" id="IPR046031">
    <property type="entry name" value="DUF5989"/>
</dbReference>
<evidence type="ECO:0000256" key="1">
    <source>
        <dbReference type="SAM" id="MobiDB-lite"/>
    </source>
</evidence>
<evidence type="ECO:0000313" key="4">
    <source>
        <dbReference type="Proteomes" id="UP000318081"/>
    </source>
</evidence>
<reference evidence="3 4" key="1">
    <citation type="submission" date="2019-02" db="EMBL/GenBank/DDBJ databases">
        <title>Deep-cultivation of Planctomycetes and their phenomic and genomic characterization uncovers novel biology.</title>
        <authorList>
            <person name="Wiegand S."/>
            <person name="Jogler M."/>
            <person name="Boedeker C."/>
            <person name="Pinto D."/>
            <person name="Vollmers J."/>
            <person name="Rivas-Marin E."/>
            <person name="Kohn T."/>
            <person name="Peeters S.H."/>
            <person name="Heuer A."/>
            <person name="Rast P."/>
            <person name="Oberbeckmann S."/>
            <person name="Bunk B."/>
            <person name="Jeske O."/>
            <person name="Meyerdierks A."/>
            <person name="Storesund J.E."/>
            <person name="Kallscheuer N."/>
            <person name="Luecker S."/>
            <person name="Lage O.M."/>
            <person name="Pohl T."/>
            <person name="Merkel B.J."/>
            <person name="Hornburger P."/>
            <person name="Mueller R.-W."/>
            <person name="Bruemmer F."/>
            <person name="Labrenz M."/>
            <person name="Spormann A.M."/>
            <person name="Op den Camp H."/>
            <person name="Overmann J."/>
            <person name="Amann R."/>
            <person name="Jetten M.S.M."/>
            <person name="Mascher T."/>
            <person name="Medema M.H."/>
            <person name="Devos D.P."/>
            <person name="Kaster A.-K."/>
            <person name="Ovreas L."/>
            <person name="Rohde M."/>
            <person name="Galperin M.Y."/>
            <person name="Jogler C."/>
        </authorList>
    </citation>
    <scope>NUCLEOTIDE SEQUENCE [LARGE SCALE GENOMIC DNA]</scope>
    <source>
        <strain evidence="3 4">TBK1r</strain>
    </source>
</reference>
<gene>
    <name evidence="3" type="ORF">TBK1r_56000</name>
</gene>
<keyword evidence="2" id="KW-0812">Transmembrane</keyword>
<evidence type="ECO:0000256" key="2">
    <source>
        <dbReference type="SAM" id="Phobius"/>
    </source>
</evidence>
<evidence type="ECO:0000313" key="3">
    <source>
        <dbReference type="EMBL" id="QDV86581.1"/>
    </source>
</evidence>
<organism evidence="3 4">
    <name type="scientific">Stieleria magnilauensis</name>
    <dbReference type="NCBI Taxonomy" id="2527963"/>
    <lineage>
        <taxon>Bacteria</taxon>
        <taxon>Pseudomonadati</taxon>
        <taxon>Planctomycetota</taxon>
        <taxon>Planctomycetia</taxon>
        <taxon>Pirellulales</taxon>
        <taxon>Pirellulaceae</taxon>
        <taxon>Stieleria</taxon>
    </lineage>
</organism>